<dbReference type="OrthoDB" id="5294855at2"/>
<feature type="domain" description="Organic solvent tolerance-like N-terminal" evidence="6">
    <location>
        <begin position="37"/>
        <end position="149"/>
    </location>
</feature>
<dbReference type="HAMAP" id="MF_01914">
    <property type="entry name" value="LPS_assembly_LptA"/>
    <property type="match status" value="1"/>
</dbReference>
<name>A0A4R3JW88_9PROT</name>
<dbReference type="Proteomes" id="UP000295135">
    <property type="component" value="Unassembled WGS sequence"/>
</dbReference>
<dbReference type="PANTHER" id="PTHR36504:SF1">
    <property type="entry name" value="LIPOPOLYSACCHARIDE EXPORT SYSTEM PROTEIN LPTA"/>
    <property type="match status" value="1"/>
</dbReference>
<keyword evidence="3 4" id="KW-0574">Periplasm</keyword>
<dbReference type="AlphaFoldDB" id="A0A4R3JW88"/>
<feature type="region of interest" description="Disordered" evidence="5">
    <location>
        <begin position="155"/>
        <end position="188"/>
    </location>
</feature>
<feature type="signal peptide" evidence="4">
    <location>
        <begin position="1"/>
        <end position="27"/>
    </location>
</feature>
<evidence type="ECO:0000313" key="8">
    <source>
        <dbReference type="Proteomes" id="UP000295135"/>
    </source>
</evidence>
<evidence type="ECO:0000256" key="1">
    <source>
        <dbReference type="ARBA" id="ARBA00022448"/>
    </source>
</evidence>
<comment type="function">
    <text evidence="4">Involved in the assembly of lipopolysaccharide (LPS). Required for the translocation of LPS from the inner membrane to the outer membrane.</text>
</comment>
<dbReference type="GO" id="GO:0015920">
    <property type="term" value="P:lipopolysaccharide transport"/>
    <property type="evidence" value="ECO:0007669"/>
    <property type="project" value="UniProtKB-UniRule"/>
</dbReference>
<dbReference type="InterPro" id="IPR005653">
    <property type="entry name" value="OstA-like_N"/>
</dbReference>
<feature type="chain" id="PRO_5021051770" description="Lipopolysaccharide export system protein LptA" evidence="4">
    <location>
        <begin position="28"/>
        <end position="188"/>
    </location>
</feature>
<dbReference type="Gene3D" id="2.60.450.10">
    <property type="entry name" value="Lipopolysaccharide (LPS) transport protein A like domain"/>
    <property type="match status" value="1"/>
</dbReference>
<dbReference type="GO" id="GO:0030288">
    <property type="term" value="C:outer membrane-bounded periplasmic space"/>
    <property type="evidence" value="ECO:0007669"/>
    <property type="project" value="TreeGrafter"/>
</dbReference>
<comment type="similarity">
    <text evidence="4">Belongs to the LptA family.</text>
</comment>
<evidence type="ECO:0000256" key="3">
    <source>
        <dbReference type="ARBA" id="ARBA00022764"/>
    </source>
</evidence>
<comment type="caution">
    <text evidence="7">The sequence shown here is derived from an EMBL/GenBank/DDBJ whole genome shotgun (WGS) entry which is preliminary data.</text>
</comment>
<evidence type="ECO:0000256" key="5">
    <source>
        <dbReference type="SAM" id="MobiDB-lite"/>
    </source>
</evidence>
<proteinExistence type="inferred from homology"/>
<dbReference type="GO" id="GO:0017089">
    <property type="term" value="F:glycolipid transfer activity"/>
    <property type="evidence" value="ECO:0007669"/>
    <property type="project" value="TreeGrafter"/>
</dbReference>
<organism evidence="7 8">
    <name type="scientific">Sulfuritortus calidifontis</name>
    <dbReference type="NCBI Taxonomy" id="1914471"/>
    <lineage>
        <taxon>Bacteria</taxon>
        <taxon>Pseudomonadati</taxon>
        <taxon>Pseudomonadota</taxon>
        <taxon>Betaproteobacteria</taxon>
        <taxon>Nitrosomonadales</taxon>
        <taxon>Thiobacillaceae</taxon>
        <taxon>Sulfuritortus</taxon>
    </lineage>
</organism>
<gene>
    <name evidence="4" type="primary">lptA</name>
    <name evidence="7" type="ORF">EDC61_11647</name>
</gene>
<sequence length="188" mass="20394" precursor="true">MKNAAERIVSLCLCGALALLAALPARAEKADRDKPVHVESDTLKVDDAKQTAVYEGNVVLTQGTLLLTADRLDVRQDEQGFTSGEAHGLTKPVYFRQKQEARDQYVEGVGKRIDYDAVTDIVKLIGNARLKRGDEEVRGNLIIYDAKAETYRAVGNEPTSGPGRVRAVIKPKRKEAGTAPAQPVGAKP</sequence>
<accession>A0A4R3JW88</accession>
<dbReference type="NCBIfam" id="TIGR03002">
    <property type="entry name" value="outer_YhbN_LptA"/>
    <property type="match status" value="1"/>
</dbReference>
<dbReference type="GO" id="GO:0043165">
    <property type="term" value="P:Gram-negative-bacterium-type cell outer membrane assembly"/>
    <property type="evidence" value="ECO:0007669"/>
    <property type="project" value="UniProtKB-UniRule"/>
</dbReference>
<comment type="subcellular location">
    <subcellularLocation>
        <location evidence="4">Periplasm</location>
    </subcellularLocation>
</comment>
<dbReference type="RefSeq" id="WP_126463059.1">
    <property type="nucleotide sequence ID" value="NZ_AP018721.1"/>
</dbReference>
<keyword evidence="1 4" id="KW-0813">Transport</keyword>
<keyword evidence="8" id="KW-1185">Reference proteome</keyword>
<protein>
    <recommendedName>
        <fullName evidence="4">Lipopolysaccharide export system protein LptA</fullName>
    </recommendedName>
</protein>
<dbReference type="EMBL" id="SLZY01000016">
    <property type="protein sequence ID" value="TCS70448.1"/>
    <property type="molecule type" value="Genomic_DNA"/>
</dbReference>
<dbReference type="Pfam" id="PF03968">
    <property type="entry name" value="LptD_N"/>
    <property type="match status" value="1"/>
</dbReference>
<evidence type="ECO:0000256" key="4">
    <source>
        <dbReference type="HAMAP-Rule" id="MF_01914"/>
    </source>
</evidence>
<comment type="subunit">
    <text evidence="4">Component of the lipopolysaccharide transport and assembly complex.</text>
</comment>
<evidence type="ECO:0000256" key="2">
    <source>
        <dbReference type="ARBA" id="ARBA00022729"/>
    </source>
</evidence>
<reference evidence="7 8" key="1">
    <citation type="submission" date="2019-03" db="EMBL/GenBank/DDBJ databases">
        <title>Genomic Encyclopedia of Type Strains, Phase IV (KMG-IV): sequencing the most valuable type-strain genomes for metagenomic binning, comparative biology and taxonomic classification.</title>
        <authorList>
            <person name="Goeker M."/>
        </authorList>
    </citation>
    <scope>NUCLEOTIDE SEQUENCE [LARGE SCALE GENOMIC DNA]</scope>
    <source>
        <strain evidence="7 8">DSM 103923</strain>
    </source>
</reference>
<evidence type="ECO:0000259" key="6">
    <source>
        <dbReference type="Pfam" id="PF03968"/>
    </source>
</evidence>
<dbReference type="GO" id="GO:0009279">
    <property type="term" value="C:cell outer membrane"/>
    <property type="evidence" value="ECO:0007669"/>
    <property type="project" value="TreeGrafter"/>
</dbReference>
<keyword evidence="2 4" id="KW-0732">Signal</keyword>
<dbReference type="GO" id="GO:0001530">
    <property type="term" value="F:lipopolysaccharide binding"/>
    <property type="evidence" value="ECO:0007669"/>
    <property type="project" value="InterPro"/>
</dbReference>
<dbReference type="InterPro" id="IPR014340">
    <property type="entry name" value="LptA"/>
</dbReference>
<dbReference type="PANTHER" id="PTHR36504">
    <property type="entry name" value="LIPOPOLYSACCHARIDE EXPORT SYSTEM PROTEIN LPTA"/>
    <property type="match status" value="1"/>
</dbReference>
<dbReference type="InterPro" id="IPR052037">
    <property type="entry name" value="LPS_export_LptA"/>
</dbReference>
<evidence type="ECO:0000313" key="7">
    <source>
        <dbReference type="EMBL" id="TCS70448.1"/>
    </source>
</evidence>